<protein>
    <submittedName>
        <fullName evidence="2">N,N-dimethylformamidase</fullName>
    </submittedName>
</protein>
<accession>A0A1H2AIU1</accession>
<dbReference type="RefSeq" id="WP_146689987.1">
    <property type="nucleotide sequence ID" value="NZ_LT629750.1"/>
</dbReference>
<dbReference type="InterPro" id="IPR013320">
    <property type="entry name" value="ConA-like_dom_sf"/>
</dbReference>
<sequence>MDIQAYFEEWSCQPGDVARLAISTPHKTIRASLVRLVSGPAQGDHVEGQVIDFSSVLDRTVPGRLQTTMVGSYAEFPLPAPIADRTISLHCWAWPTVPERKTLQAIWSLGDIALVIVSGELALRAKDKTLATIPGAIVAKHWYSILVTLGNGEASIDLKRLDGKTGAHRTIAVATGATATSDTLLLATSGIGPSGSPQQPFNGKIDSPTLHLTKPSAEQVAAQHAGKNTQSAWAAWKLGKDFAAEAIEPDFAGGVPGRLVNGVERGVTGRNWDGRSDSFIEVPHQYCALQFHDDDMVDAGWEYDFEFTLPDTLPSGIYAVRLEASQSRNHFPLFVRAKPGSTAPVLFLVPTNTYLAYANDHLASLDFSSVMPHDKIVPEDEQYLFSHPEPGRSCYDTHADGTPVRYSSRRRPLFNVRPGFPNWLTGSYRHFSVDMYIIEWLEHVGIEYHVATDEDFERDGRALTNRYATIVTGSHPEYWTRKGLDILDGYLNEGGRIMYLGGNGFYWVTSQFEGKPWVIEVRRDNSGTRCWDAPYGERTHVATSEAGGIWRSRGRAPNKMLGVGFASEGWSKGCGYRRLDASYNSPAASLFTGVTETIVGDYGYVLGGAVGDEVDRFDIALGSPEHAYVLGTSTGLGNEYQLVIEDLTLSLPDQGGAQRPDMVRSDLVLFPIDGGGWVFSVGSITYGGALAWNGCDNGLSRLTANVLAAFTGKGPVLGET</sequence>
<dbReference type="Pfam" id="PF20254">
    <property type="entry name" value="DMFA2_C"/>
    <property type="match status" value="1"/>
</dbReference>
<gene>
    <name evidence="2" type="ORF">SAMN05444158_6186</name>
</gene>
<dbReference type="Proteomes" id="UP000243904">
    <property type="component" value="Chromosome I"/>
</dbReference>
<evidence type="ECO:0000313" key="3">
    <source>
        <dbReference type="Proteomes" id="UP000243904"/>
    </source>
</evidence>
<dbReference type="SUPFAM" id="SSF49899">
    <property type="entry name" value="Concanavalin A-like lectins/glucanases"/>
    <property type="match status" value="1"/>
</dbReference>
<dbReference type="InterPro" id="IPR046540">
    <property type="entry name" value="DMFA2_C"/>
</dbReference>
<dbReference type="AlphaFoldDB" id="A0A1H2AIU1"/>
<dbReference type="EMBL" id="LT629750">
    <property type="protein sequence ID" value="SDT45692.1"/>
    <property type="molecule type" value="Genomic_DNA"/>
</dbReference>
<organism evidence="2 3">
    <name type="scientific">Bradyrhizobium canariense</name>
    <dbReference type="NCBI Taxonomy" id="255045"/>
    <lineage>
        <taxon>Bacteria</taxon>
        <taxon>Pseudomonadati</taxon>
        <taxon>Pseudomonadota</taxon>
        <taxon>Alphaproteobacteria</taxon>
        <taxon>Hyphomicrobiales</taxon>
        <taxon>Nitrobacteraceae</taxon>
        <taxon>Bradyrhizobium</taxon>
    </lineage>
</organism>
<feature type="domain" description="N,N-dimethylformamidase beta subunit-like C-terminal" evidence="1">
    <location>
        <begin position="266"/>
        <end position="697"/>
    </location>
</feature>
<evidence type="ECO:0000313" key="2">
    <source>
        <dbReference type="EMBL" id="SDT45692.1"/>
    </source>
</evidence>
<keyword evidence="3" id="KW-1185">Reference proteome</keyword>
<name>A0A1H2AIU1_9BRAD</name>
<reference evidence="3" key="1">
    <citation type="submission" date="2016-10" db="EMBL/GenBank/DDBJ databases">
        <authorList>
            <person name="Varghese N."/>
            <person name="Submissions S."/>
        </authorList>
    </citation>
    <scope>NUCLEOTIDE SEQUENCE [LARGE SCALE GENOMIC DNA]</scope>
    <source>
        <strain evidence="3">GAS369</strain>
    </source>
</reference>
<evidence type="ECO:0000259" key="1">
    <source>
        <dbReference type="Pfam" id="PF20254"/>
    </source>
</evidence>
<proteinExistence type="predicted"/>